<gene>
    <name evidence="1" type="ORF">LIER_33912</name>
</gene>
<accession>A0AAV3RYW0</accession>
<evidence type="ECO:0008006" key="3">
    <source>
        <dbReference type="Google" id="ProtNLM"/>
    </source>
</evidence>
<dbReference type="AlphaFoldDB" id="A0AAV3RYW0"/>
<comment type="caution">
    <text evidence="1">The sequence shown here is derived from an EMBL/GenBank/DDBJ whole genome shotgun (WGS) entry which is preliminary data.</text>
</comment>
<organism evidence="1 2">
    <name type="scientific">Lithospermum erythrorhizon</name>
    <name type="common">Purple gromwell</name>
    <name type="synonym">Lithospermum officinale var. erythrorhizon</name>
    <dbReference type="NCBI Taxonomy" id="34254"/>
    <lineage>
        <taxon>Eukaryota</taxon>
        <taxon>Viridiplantae</taxon>
        <taxon>Streptophyta</taxon>
        <taxon>Embryophyta</taxon>
        <taxon>Tracheophyta</taxon>
        <taxon>Spermatophyta</taxon>
        <taxon>Magnoliopsida</taxon>
        <taxon>eudicotyledons</taxon>
        <taxon>Gunneridae</taxon>
        <taxon>Pentapetalae</taxon>
        <taxon>asterids</taxon>
        <taxon>lamiids</taxon>
        <taxon>Boraginales</taxon>
        <taxon>Boraginaceae</taxon>
        <taxon>Boraginoideae</taxon>
        <taxon>Lithospermeae</taxon>
        <taxon>Lithospermum</taxon>
    </lineage>
</organism>
<dbReference type="PANTHER" id="PTHR47481">
    <property type="match status" value="1"/>
</dbReference>
<dbReference type="Proteomes" id="UP001454036">
    <property type="component" value="Unassembled WGS sequence"/>
</dbReference>
<dbReference type="PANTHER" id="PTHR47481:SF22">
    <property type="entry name" value="RETROTRANSPOSON GAG DOMAIN-CONTAINING PROTEIN"/>
    <property type="match status" value="1"/>
</dbReference>
<name>A0AAV3RYW0_LITER</name>
<reference evidence="1 2" key="1">
    <citation type="submission" date="2024-01" db="EMBL/GenBank/DDBJ databases">
        <title>The complete chloroplast genome sequence of Lithospermum erythrorhizon: insights into the phylogenetic relationship among Boraginaceae species and the maternal lineages of purple gromwells.</title>
        <authorList>
            <person name="Okada T."/>
            <person name="Watanabe K."/>
        </authorList>
    </citation>
    <scope>NUCLEOTIDE SEQUENCE [LARGE SCALE GENOMIC DNA]</scope>
</reference>
<sequence>MKTIADNLSAASSPVNDSELVSHILFGLPEEYESISTSIYSRGLIRRLNKITMEGTIKPNICKNQRCIVRFALNLDTQHWATLSQIRKNLDNNVYLEFHLFHCYVKDPQGKILLKGYINQGLYRLETTASSSPSNISSQSNKQCSSFAMVGEQTSIEVWHSRLLI</sequence>
<dbReference type="EMBL" id="BAABME010013889">
    <property type="protein sequence ID" value="GAA0186624.1"/>
    <property type="molecule type" value="Genomic_DNA"/>
</dbReference>
<proteinExistence type="predicted"/>
<protein>
    <recommendedName>
        <fullName evidence="3">Retrovirus-related Pol polyprotein from transposon TNT 1-94</fullName>
    </recommendedName>
</protein>
<evidence type="ECO:0000313" key="2">
    <source>
        <dbReference type="Proteomes" id="UP001454036"/>
    </source>
</evidence>
<keyword evidence="2" id="KW-1185">Reference proteome</keyword>
<evidence type="ECO:0000313" key="1">
    <source>
        <dbReference type="EMBL" id="GAA0186624.1"/>
    </source>
</evidence>